<dbReference type="EMBL" id="FUWY01000002">
    <property type="protein sequence ID" value="SJZ51383.1"/>
    <property type="molecule type" value="Genomic_DNA"/>
</dbReference>
<feature type="transmembrane region" description="Helical" evidence="7">
    <location>
        <begin position="7"/>
        <end position="29"/>
    </location>
</feature>
<feature type="transmembrane region" description="Helical" evidence="7">
    <location>
        <begin position="115"/>
        <end position="134"/>
    </location>
</feature>
<evidence type="ECO:0000256" key="7">
    <source>
        <dbReference type="SAM" id="Phobius"/>
    </source>
</evidence>
<evidence type="ECO:0000256" key="5">
    <source>
        <dbReference type="ARBA" id="ARBA00022989"/>
    </source>
</evidence>
<feature type="transmembrane region" description="Helical" evidence="7">
    <location>
        <begin position="166"/>
        <end position="182"/>
    </location>
</feature>
<dbReference type="RefSeq" id="WP_078711232.1">
    <property type="nucleotide sequence ID" value="NZ_FUWY01000002.1"/>
</dbReference>
<evidence type="ECO:0000313" key="8">
    <source>
        <dbReference type="EMBL" id="SJZ51383.1"/>
    </source>
</evidence>
<evidence type="ECO:0000256" key="2">
    <source>
        <dbReference type="ARBA" id="ARBA00005262"/>
    </source>
</evidence>
<dbReference type="GO" id="GO:0015109">
    <property type="term" value="F:chromate transmembrane transporter activity"/>
    <property type="evidence" value="ECO:0007669"/>
    <property type="project" value="InterPro"/>
</dbReference>
<dbReference type="AlphaFoldDB" id="A0A1T4L9V6"/>
<gene>
    <name evidence="8" type="ORF">SAMN02745191_0800</name>
</gene>
<evidence type="ECO:0000256" key="3">
    <source>
        <dbReference type="ARBA" id="ARBA00022475"/>
    </source>
</evidence>
<evidence type="ECO:0000313" key="9">
    <source>
        <dbReference type="Proteomes" id="UP000243297"/>
    </source>
</evidence>
<feature type="transmembrane region" description="Helical" evidence="7">
    <location>
        <begin position="140"/>
        <end position="159"/>
    </location>
</feature>
<reference evidence="9" key="1">
    <citation type="submission" date="2017-02" db="EMBL/GenBank/DDBJ databases">
        <authorList>
            <person name="Varghese N."/>
            <person name="Submissions S."/>
        </authorList>
    </citation>
    <scope>NUCLEOTIDE SEQUENCE [LARGE SCALE GENOMIC DNA]</scope>
    <source>
        <strain evidence="9">ATCC 25662</strain>
    </source>
</reference>
<comment type="similarity">
    <text evidence="2">Belongs to the chromate ion transporter (CHR) (TC 2.A.51) family.</text>
</comment>
<keyword evidence="9" id="KW-1185">Reference proteome</keyword>
<keyword evidence="5 7" id="KW-1133">Transmembrane helix</keyword>
<dbReference type="Pfam" id="PF02417">
    <property type="entry name" value="Chromate_transp"/>
    <property type="match status" value="1"/>
</dbReference>
<sequence length="183" mass="19921">MLLLQLIIEFFKTGLFAIGGGLATIPFLYEMSYKYGWFSIETLTTMIAISESTPGAMGVNMATYVGTHLVGIVGGIITTLSLVAPSIIVICIIAKMLTKFKESKIVQGLFYGLRPAVVALIVVACSSIFITTFFKDGFTLSFAGIEWIHVGVFVVLYALYQWKKPHPILVIVATGILGVLFQL</sequence>
<comment type="subcellular location">
    <subcellularLocation>
        <location evidence="1">Cell membrane</location>
        <topology evidence="1">Multi-pass membrane protein</topology>
    </subcellularLocation>
</comment>
<dbReference type="STRING" id="118967.SAMN02745191_0800"/>
<feature type="transmembrane region" description="Helical" evidence="7">
    <location>
        <begin position="69"/>
        <end position="94"/>
    </location>
</feature>
<protein>
    <submittedName>
        <fullName evidence="8">Chromate transporter</fullName>
    </submittedName>
</protein>
<dbReference type="InterPro" id="IPR003370">
    <property type="entry name" value="Chromate_transpt"/>
</dbReference>
<evidence type="ECO:0000256" key="6">
    <source>
        <dbReference type="ARBA" id="ARBA00023136"/>
    </source>
</evidence>
<evidence type="ECO:0000256" key="1">
    <source>
        <dbReference type="ARBA" id="ARBA00004651"/>
    </source>
</evidence>
<keyword evidence="3" id="KW-1003">Cell membrane</keyword>
<keyword evidence="4 7" id="KW-0812">Transmembrane</keyword>
<dbReference type="PANTHER" id="PTHR43663">
    <property type="entry name" value="CHROMATE TRANSPORT PROTEIN-RELATED"/>
    <property type="match status" value="1"/>
</dbReference>
<dbReference type="OrthoDB" id="9788907at2"/>
<keyword evidence="6 7" id="KW-0472">Membrane</keyword>
<organism evidence="8 9">
    <name type="scientific">Anaerorhabdus furcosa</name>
    <dbReference type="NCBI Taxonomy" id="118967"/>
    <lineage>
        <taxon>Bacteria</taxon>
        <taxon>Bacillati</taxon>
        <taxon>Bacillota</taxon>
        <taxon>Erysipelotrichia</taxon>
        <taxon>Erysipelotrichales</taxon>
        <taxon>Erysipelotrichaceae</taxon>
        <taxon>Anaerorhabdus</taxon>
    </lineage>
</organism>
<evidence type="ECO:0000256" key="4">
    <source>
        <dbReference type="ARBA" id="ARBA00022692"/>
    </source>
</evidence>
<accession>A0A1T4L9V6</accession>
<dbReference type="GO" id="GO:0005886">
    <property type="term" value="C:plasma membrane"/>
    <property type="evidence" value="ECO:0007669"/>
    <property type="project" value="UniProtKB-SubCell"/>
</dbReference>
<dbReference type="Proteomes" id="UP000243297">
    <property type="component" value="Unassembled WGS sequence"/>
</dbReference>
<proteinExistence type="inferred from homology"/>
<name>A0A1T4L9V6_9FIRM</name>
<dbReference type="PANTHER" id="PTHR43663:SF1">
    <property type="entry name" value="CHROMATE TRANSPORTER"/>
    <property type="match status" value="1"/>
</dbReference>
<dbReference type="InterPro" id="IPR052518">
    <property type="entry name" value="CHR_Transporter"/>
</dbReference>